<evidence type="ECO:0000256" key="5">
    <source>
        <dbReference type="ARBA" id="ARBA00022692"/>
    </source>
</evidence>
<gene>
    <name evidence="9" type="ORF">E4665_17190</name>
</gene>
<dbReference type="InterPro" id="IPR003804">
    <property type="entry name" value="Lactate_perm"/>
</dbReference>
<keyword evidence="10" id="KW-1185">Reference proteome</keyword>
<proteinExistence type="inferred from homology"/>
<evidence type="ECO:0000256" key="8">
    <source>
        <dbReference type="RuleBase" id="RU365092"/>
    </source>
</evidence>
<dbReference type="Proteomes" id="UP000298347">
    <property type="component" value="Unassembled WGS sequence"/>
</dbReference>
<feature type="transmembrane region" description="Helical" evidence="8">
    <location>
        <begin position="308"/>
        <end position="327"/>
    </location>
</feature>
<dbReference type="GO" id="GO:0005886">
    <property type="term" value="C:plasma membrane"/>
    <property type="evidence" value="ECO:0007669"/>
    <property type="project" value="UniProtKB-SubCell"/>
</dbReference>
<dbReference type="GO" id="GO:0015295">
    <property type="term" value="F:solute:proton symporter activity"/>
    <property type="evidence" value="ECO:0007669"/>
    <property type="project" value="TreeGrafter"/>
</dbReference>
<evidence type="ECO:0000256" key="6">
    <source>
        <dbReference type="ARBA" id="ARBA00022989"/>
    </source>
</evidence>
<protein>
    <recommendedName>
        <fullName evidence="8">L-lactate permease</fullName>
    </recommendedName>
</protein>
<comment type="subcellular location">
    <subcellularLocation>
        <location evidence="1 8">Cell membrane</location>
        <topology evidence="1 8">Multi-pass membrane protein</topology>
    </subcellularLocation>
</comment>
<feature type="transmembrane region" description="Helical" evidence="8">
    <location>
        <begin position="114"/>
        <end position="132"/>
    </location>
</feature>
<evidence type="ECO:0000256" key="7">
    <source>
        <dbReference type="ARBA" id="ARBA00023136"/>
    </source>
</evidence>
<dbReference type="Pfam" id="PF02652">
    <property type="entry name" value="Lactate_perm"/>
    <property type="match status" value="1"/>
</dbReference>
<evidence type="ECO:0000256" key="3">
    <source>
        <dbReference type="ARBA" id="ARBA00022448"/>
    </source>
</evidence>
<feature type="transmembrane region" description="Helical" evidence="8">
    <location>
        <begin position="138"/>
        <end position="160"/>
    </location>
</feature>
<feature type="transmembrane region" description="Helical" evidence="8">
    <location>
        <begin position="222"/>
        <end position="239"/>
    </location>
</feature>
<organism evidence="9 10">
    <name type="scientific">Sporolactobacillus shoreae</name>
    <dbReference type="NCBI Taxonomy" id="1465501"/>
    <lineage>
        <taxon>Bacteria</taxon>
        <taxon>Bacillati</taxon>
        <taxon>Bacillota</taxon>
        <taxon>Bacilli</taxon>
        <taxon>Bacillales</taxon>
        <taxon>Sporolactobacillaceae</taxon>
        <taxon>Sporolactobacillus</taxon>
    </lineage>
</organism>
<feature type="transmembrane region" description="Helical" evidence="8">
    <location>
        <begin position="167"/>
        <end position="185"/>
    </location>
</feature>
<evidence type="ECO:0000313" key="9">
    <source>
        <dbReference type="EMBL" id="TGA95942.1"/>
    </source>
</evidence>
<dbReference type="OrthoDB" id="9761056at2"/>
<feature type="transmembrane region" description="Helical" evidence="8">
    <location>
        <begin position="251"/>
        <end position="268"/>
    </location>
</feature>
<dbReference type="PANTHER" id="PTHR30003">
    <property type="entry name" value="L-LACTATE PERMEASE"/>
    <property type="match status" value="1"/>
</dbReference>
<dbReference type="EMBL" id="SRJD01000034">
    <property type="protein sequence ID" value="TGA95942.1"/>
    <property type="molecule type" value="Genomic_DNA"/>
</dbReference>
<evidence type="ECO:0000256" key="4">
    <source>
        <dbReference type="ARBA" id="ARBA00022475"/>
    </source>
</evidence>
<dbReference type="RefSeq" id="WP_135350032.1">
    <property type="nucleotide sequence ID" value="NZ_SRJD01000034.1"/>
</dbReference>
<keyword evidence="6 8" id="KW-1133">Transmembrane helix</keyword>
<sequence length="555" mass="59134">MHWVQNYNPFGNMLLSFLVACVPIAFFFWALAIKKMKGHLAGLCTVLIAVFEAIIVYRMPVVPAVSATIYGAFQGLWPIGWIIVTAVFLYKLTVASGHFGLIRDSIASVTEDRRLQALLIAFSFGAFLEGTAGYGTPVAIAGGLLAGLGFNPFYAAGLCLIANTAPVAFGGVGIPILTSAQVTGIDVHSLSQMVGRQVPFLSIFVPFWLVFIIAGWKKTIEVLPAILVCGVSFAVTQYFTSNYLGPELPDIASAIVSMVALTAFLKVWKPKTIFRFKDEKPVLSSSFGGLPEQAAALDKTEHHPLGRVLQAWAPFAVLVVVICLWGGSDAVKNALGKLTMLIPVPGLNGMVDKAMPIVNQVTPYAAIYKFDPLAATGSSIMVACIISKFILQLSWKQWVQTFGATLKSLTFPLIMIASVLGFAYIDNYSGMSATLGLGLASTGTVFPFVAPIIGWLGVFLTGSDTSSNALFSNLQKITGHQIGVDPTLLVAANSSGGVAAKMISPQSIAVATAATGQVGKEGSLFLFTIKHSLFFLAIIGVITLLQAYVFQWMIP</sequence>
<dbReference type="AlphaFoldDB" id="A0A4Z0GIC8"/>
<keyword evidence="3 8" id="KW-0813">Transport</keyword>
<feature type="transmembrane region" description="Helical" evidence="8">
    <location>
        <begin position="197"/>
        <end position="215"/>
    </location>
</feature>
<comment type="caution">
    <text evidence="9">The sequence shown here is derived from an EMBL/GenBank/DDBJ whole genome shotgun (WGS) entry which is preliminary data.</text>
</comment>
<feature type="transmembrane region" description="Helical" evidence="8">
    <location>
        <begin position="437"/>
        <end position="460"/>
    </location>
</feature>
<feature type="transmembrane region" description="Helical" evidence="8">
    <location>
        <begin position="12"/>
        <end position="33"/>
    </location>
</feature>
<keyword evidence="7 8" id="KW-0472">Membrane</keyword>
<evidence type="ECO:0000313" key="10">
    <source>
        <dbReference type="Proteomes" id="UP000298347"/>
    </source>
</evidence>
<feature type="transmembrane region" description="Helical" evidence="8">
    <location>
        <begin position="403"/>
        <end position="425"/>
    </location>
</feature>
<evidence type="ECO:0000256" key="1">
    <source>
        <dbReference type="ARBA" id="ARBA00004651"/>
    </source>
</evidence>
<reference evidence="9 10" key="1">
    <citation type="journal article" date="2015" name="Int. J. Syst. Evol. Microbiol.">
        <title>Sporolactobacillus shoreae sp. nov. and Sporolactobacillus spathodeae sp. nov., two spore-forming lactic acid bacteria isolated from tree barks in Thailand.</title>
        <authorList>
            <person name="Thamacharoensuk T."/>
            <person name="Kitahara M."/>
            <person name="Ohkuma M."/>
            <person name="Thongchul N."/>
            <person name="Tanasupawat S."/>
        </authorList>
    </citation>
    <scope>NUCLEOTIDE SEQUENCE [LARGE SCALE GENOMIC DNA]</scope>
    <source>
        <strain evidence="9 10">BK92</strain>
    </source>
</reference>
<name>A0A4Z0GIC8_9BACL</name>
<feature type="transmembrane region" description="Helical" evidence="8">
    <location>
        <begin position="533"/>
        <end position="554"/>
    </location>
</feature>
<feature type="transmembrane region" description="Helical" evidence="8">
    <location>
        <begin position="79"/>
        <end position="102"/>
    </location>
</feature>
<evidence type="ECO:0000256" key="2">
    <source>
        <dbReference type="ARBA" id="ARBA00010100"/>
    </source>
</evidence>
<feature type="transmembrane region" description="Helical" evidence="8">
    <location>
        <begin position="40"/>
        <end position="59"/>
    </location>
</feature>
<dbReference type="NCBIfam" id="TIGR00795">
    <property type="entry name" value="lctP"/>
    <property type="match status" value="1"/>
</dbReference>
<accession>A0A4Z0GIC8</accession>
<comment type="similarity">
    <text evidence="2 8">Belongs to the lactate permease family.</text>
</comment>
<keyword evidence="4 8" id="KW-1003">Cell membrane</keyword>
<comment type="function">
    <text evidence="8">Uptake of L-lactate across the membrane. Can also transport D-lactate and glycolate.</text>
</comment>
<keyword evidence="5 8" id="KW-0812">Transmembrane</keyword>
<dbReference type="GO" id="GO:0015129">
    <property type="term" value="F:lactate transmembrane transporter activity"/>
    <property type="evidence" value="ECO:0007669"/>
    <property type="project" value="UniProtKB-UniRule"/>
</dbReference>
<feature type="transmembrane region" description="Helical" evidence="8">
    <location>
        <begin position="373"/>
        <end position="391"/>
    </location>
</feature>
<dbReference type="PANTHER" id="PTHR30003:SF0">
    <property type="entry name" value="GLYCOLATE PERMEASE GLCA-RELATED"/>
    <property type="match status" value="1"/>
</dbReference>